<dbReference type="Proteomes" id="UP001232148">
    <property type="component" value="Unassembled WGS sequence"/>
</dbReference>
<gene>
    <name evidence="1" type="ORF">LX32DRAFT_643334</name>
</gene>
<sequence length="92" mass="9836">MPSFLHLACCRTHTNRRAVVRSWAAVGAFTLPIVASLASHVESKQRLRCSDCLASQPANPPFTSARVSQSLSVVVQASAIDDTYLPTLGTVP</sequence>
<dbReference type="AlphaFoldDB" id="A0AAD9H9K3"/>
<proteinExistence type="predicted"/>
<evidence type="ECO:0000313" key="1">
    <source>
        <dbReference type="EMBL" id="KAK2024743.1"/>
    </source>
</evidence>
<comment type="caution">
    <text evidence="1">The sequence shown here is derived from an EMBL/GenBank/DDBJ whole genome shotgun (WGS) entry which is preliminary data.</text>
</comment>
<dbReference type="EMBL" id="MU842955">
    <property type="protein sequence ID" value="KAK2024743.1"/>
    <property type="molecule type" value="Genomic_DNA"/>
</dbReference>
<protein>
    <submittedName>
        <fullName evidence="1">Uncharacterized protein</fullName>
    </submittedName>
</protein>
<organism evidence="1 2">
    <name type="scientific">Colletotrichum zoysiae</name>
    <dbReference type="NCBI Taxonomy" id="1216348"/>
    <lineage>
        <taxon>Eukaryota</taxon>
        <taxon>Fungi</taxon>
        <taxon>Dikarya</taxon>
        <taxon>Ascomycota</taxon>
        <taxon>Pezizomycotina</taxon>
        <taxon>Sordariomycetes</taxon>
        <taxon>Hypocreomycetidae</taxon>
        <taxon>Glomerellales</taxon>
        <taxon>Glomerellaceae</taxon>
        <taxon>Colletotrichum</taxon>
        <taxon>Colletotrichum graminicola species complex</taxon>
    </lineage>
</organism>
<accession>A0AAD9H9K3</accession>
<evidence type="ECO:0000313" key="2">
    <source>
        <dbReference type="Proteomes" id="UP001232148"/>
    </source>
</evidence>
<keyword evidence="2" id="KW-1185">Reference proteome</keyword>
<name>A0AAD9H9K3_9PEZI</name>
<reference evidence="1" key="1">
    <citation type="submission" date="2021-06" db="EMBL/GenBank/DDBJ databases">
        <title>Comparative genomics, transcriptomics and evolutionary studies reveal genomic signatures of adaptation to plant cell wall in hemibiotrophic fungi.</title>
        <authorList>
            <consortium name="DOE Joint Genome Institute"/>
            <person name="Baroncelli R."/>
            <person name="Diaz J.F."/>
            <person name="Benocci T."/>
            <person name="Peng M."/>
            <person name="Battaglia E."/>
            <person name="Haridas S."/>
            <person name="Andreopoulos W."/>
            <person name="Labutti K."/>
            <person name="Pangilinan J."/>
            <person name="Floch G.L."/>
            <person name="Makela M.R."/>
            <person name="Henrissat B."/>
            <person name="Grigoriev I.V."/>
            <person name="Crouch J.A."/>
            <person name="De Vries R.P."/>
            <person name="Sukno S.A."/>
            <person name="Thon M.R."/>
        </authorList>
    </citation>
    <scope>NUCLEOTIDE SEQUENCE</scope>
    <source>
        <strain evidence="1">MAFF235873</strain>
    </source>
</reference>